<evidence type="ECO:0000256" key="2">
    <source>
        <dbReference type="ARBA" id="ARBA00022630"/>
    </source>
</evidence>
<evidence type="ECO:0000313" key="10">
    <source>
        <dbReference type="Proteomes" id="UP000092950"/>
    </source>
</evidence>
<feature type="domain" description="Nitroreductase" evidence="6">
    <location>
        <begin position="9"/>
        <end position="164"/>
    </location>
</feature>
<evidence type="ECO:0000313" key="9">
    <source>
        <dbReference type="Proteomes" id="UP000053096"/>
    </source>
</evidence>
<evidence type="ECO:0000256" key="1">
    <source>
        <dbReference type="ARBA" id="ARBA00008366"/>
    </source>
</evidence>
<dbReference type="Proteomes" id="UP000053096">
    <property type="component" value="Unassembled WGS sequence"/>
</dbReference>
<dbReference type="PIRSF" id="PIRSF005426">
    <property type="entry name" value="Frp"/>
    <property type="match status" value="1"/>
</dbReference>
<dbReference type="RefSeq" id="WP_043213582.1">
    <property type="nucleotide sequence ID" value="NZ_CAJGUP010000054.1"/>
</dbReference>
<dbReference type="SUPFAM" id="SSF55469">
    <property type="entry name" value="FMN-dependent nitroreductase-like"/>
    <property type="match status" value="1"/>
</dbReference>
<dbReference type="Gene3D" id="3.40.109.10">
    <property type="entry name" value="NADH Oxidase"/>
    <property type="match status" value="1"/>
</dbReference>
<dbReference type="EMBL" id="CYTV01000004">
    <property type="protein sequence ID" value="CUI68964.1"/>
    <property type="molecule type" value="Genomic_DNA"/>
</dbReference>
<evidence type="ECO:0000256" key="5">
    <source>
        <dbReference type="PIRNR" id="PIRNR005426"/>
    </source>
</evidence>
<reference evidence="7 10" key="2">
    <citation type="submission" date="2016-07" db="EMBL/GenBank/DDBJ databases">
        <title>Complete genome sequences of Bordetella pseudohinzii.</title>
        <authorList>
            <person name="Spilker T."/>
            <person name="Darrah R."/>
            <person name="LiPuma J.J."/>
        </authorList>
    </citation>
    <scope>NUCLEOTIDE SEQUENCE [LARGE SCALE GENOMIC DNA]</scope>
    <source>
        <strain evidence="7 10">HI4681</strain>
    </source>
</reference>
<keyword evidence="3 5" id="KW-0288">FMN</keyword>
<dbReference type="OrthoDB" id="3181400at2"/>
<accession>A0A0M7EMU1</accession>
<dbReference type="InterPro" id="IPR016446">
    <property type="entry name" value="Flavin_OxRdtase_Frp"/>
</dbReference>
<dbReference type="InterPro" id="IPR029479">
    <property type="entry name" value="Nitroreductase"/>
</dbReference>
<evidence type="ECO:0000256" key="4">
    <source>
        <dbReference type="ARBA" id="ARBA00023002"/>
    </source>
</evidence>
<dbReference type="Proteomes" id="UP000092950">
    <property type="component" value="Chromosome"/>
</dbReference>
<comment type="similarity">
    <text evidence="1 5">Belongs to the flavin oxidoreductase frp family.</text>
</comment>
<dbReference type="GO" id="GO:0008752">
    <property type="term" value="F:FMN reductase [NAD(P)H] activity"/>
    <property type="evidence" value="ECO:0007669"/>
    <property type="project" value="UniProtKB-EC"/>
</dbReference>
<dbReference type="PANTHER" id="PTHR43425:SF2">
    <property type="entry name" value="OXYGEN-INSENSITIVE NADPH NITROREDUCTASE"/>
    <property type="match status" value="1"/>
</dbReference>
<dbReference type="Pfam" id="PF00881">
    <property type="entry name" value="Nitroreductase"/>
    <property type="match status" value="1"/>
</dbReference>
<proteinExistence type="inferred from homology"/>
<organism evidence="8 9">
    <name type="scientific">Bordetella pseudohinzii</name>
    <dbReference type="NCBI Taxonomy" id="1331258"/>
    <lineage>
        <taxon>Bacteria</taxon>
        <taxon>Pseudomonadati</taxon>
        <taxon>Pseudomonadota</taxon>
        <taxon>Betaproteobacteria</taxon>
        <taxon>Burkholderiales</taxon>
        <taxon>Alcaligenaceae</taxon>
        <taxon>Bordetella</taxon>
    </lineage>
</organism>
<reference evidence="8 9" key="1">
    <citation type="submission" date="2015-09" db="EMBL/GenBank/DDBJ databases">
        <authorList>
            <person name="Jackson K.R."/>
            <person name="Lunt B.L."/>
            <person name="Fisher J.N.B."/>
            <person name="Gardner A.V."/>
            <person name="Bailey M.E."/>
            <person name="Deus L.M."/>
            <person name="Earl A.S."/>
            <person name="Gibby P.D."/>
            <person name="Hartmann K.A."/>
            <person name="Liu J.E."/>
            <person name="Manci A.M."/>
            <person name="Nielsen D.A."/>
            <person name="Solomon M.B."/>
            <person name="Breakwell D.P."/>
            <person name="Burnett S.H."/>
            <person name="Grose J.H."/>
        </authorList>
    </citation>
    <scope>NUCLEOTIDE SEQUENCE [LARGE SCALE GENOMIC DNA]</scope>
    <source>
        <strain evidence="8 9">2789STDY5608636</strain>
    </source>
</reference>
<keyword evidence="2 5" id="KW-0285">Flavoprotein</keyword>
<evidence type="ECO:0000259" key="6">
    <source>
        <dbReference type="Pfam" id="PF00881"/>
    </source>
</evidence>
<keyword evidence="5" id="KW-0521">NADP</keyword>
<sequence length="252" mass="26865">MDAFLQHLAMHRSVRAFAQREVDASVLARVYAAASRCPSWNNAQNVTLIEVRDAARKAELARLCGGQEAVVQAPVFAVLLMDFHKTAEAAARHGRQQVAHEDVNGLLIGAVDVGIMLATLMSAARAAGLAVCPVGGIRRELDAVIDLLALPPLTLPLAGVCLGYAADTVAGPLKPRLPLEALLHAERYDRSRVAPALTAMDRDMAAYRQASGAAPAPSWTDAVSARYAAMPAYAGVARALQRQGFRFPTFDM</sequence>
<protein>
    <submittedName>
        <fullName evidence="8">FMN reductase [NAD(P)H]</fullName>
        <ecNumber evidence="8">1.5.1.39</ecNumber>
    </submittedName>
</protein>
<accession>A0A0J6EVC1</accession>
<keyword evidence="4 5" id="KW-0560">Oxidoreductase</keyword>
<dbReference type="EC" id="1.5.1.39" evidence="8"/>
<gene>
    <name evidence="8" type="primary">nfrA2</name>
    <name evidence="7" type="ORF">BBN53_16450</name>
    <name evidence="8" type="ORF">ERS370011_01748</name>
</gene>
<evidence type="ECO:0000313" key="8">
    <source>
        <dbReference type="EMBL" id="CUI68964.1"/>
    </source>
</evidence>
<dbReference type="EMBL" id="CP016440">
    <property type="protein sequence ID" value="ANY17322.1"/>
    <property type="molecule type" value="Genomic_DNA"/>
</dbReference>
<keyword evidence="10" id="KW-1185">Reference proteome</keyword>
<dbReference type="InterPro" id="IPR000415">
    <property type="entry name" value="Nitroreductase-like"/>
</dbReference>
<dbReference type="AlphaFoldDB" id="A0A0J6EVC1"/>
<evidence type="ECO:0000256" key="3">
    <source>
        <dbReference type="ARBA" id="ARBA00022643"/>
    </source>
</evidence>
<name>A0A0J6EVC1_9BORD</name>
<evidence type="ECO:0000313" key="7">
    <source>
        <dbReference type="EMBL" id="ANY17322.1"/>
    </source>
</evidence>
<dbReference type="KEGG" id="bpdz:BBN53_16450"/>
<dbReference type="PANTHER" id="PTHR43425">
    <property type="entry name" value="OXYGEN-INSENSITIVE NADPH NITROREDUCTASE"/>
    <property type="match status" value="1"/>
</dbReference>